<protein>
    <recommendedName>
        <fullName evidence="3">Lipoprotein</fullName>
    </recommendedName>
</protein>
<keyword evidence="2" id="KW-1185">Reference proteome</keyword>
<accession>A0ABZ0IHP5</accession>
<dbReference type="Proteomes" id="UP001302349">
    <property type="component" value="Chromosome"/>
</dbReference>
<evidence type="ECO:0000313" key="2">
    <source>
        <dbReference type="Proteomes" id="UP001302349"/>
    </source>
</evidence>
<proteinExistence type="predicted"/>
<gene>
    <name evidence="1" type="ORF">RT717_15895</name>
</gene>
<organism evidence="1 2">
    <name type="scientific">Imperialibacter roseus</name>
    <dbReference type="NCBI Taxonomy" id="1324217"/>
    <lineage>
        <taxon>Bacteria</taxon>
        <taxon>Pseudomonadati</taxon>
        <taxon>Bacteroidota</taxon>
        <taxon>Cytophagia</taxon>
        <taxon>Cytophagales</taxon>
        <taxon>Flammeovirgaceae</taxon>
        <taxon>Imperialibacter</taxon>
    </lineage>
</organism>
<dbReference type="EMBL" id="CP136051">
    <property type="protein sequence ID" value="WOK04564.1"/>
    <property type="molecule type" value="Genomic_DNA"/>
</dbReference>
<name>A0ABZ0IHP5_9BACT</name>
<sequence>MRPLLPFLILAAMLGCGQKRSAIDPTDKTVSSVNGAASSLPVANRKTALALNAYRDVIDLTGYKDLGSFHFRRLHFYTRKNPGIKIGHANVDEITAYFIDRYAVKIRYKLSEDVASYLVDSLTTDTKRVQDLNRDWSKQRQIKWNYFSKIITYQNKCPDDDLALTLTNEICDSPYWLYVELPGYKKKVKELKTVENAVHEYLIDAPSAQVSSPD</sequence>
<evidence type="ECO:0000313" key="1">
    <source>
        <dbReference type="EMBL" id="WOK04564.1"/>
    </source>
</evidence>
<dbReference type="RefSeq" id="WP_317487369.1">
    <property type="nucleotide sequence ID" value="NZ_CP136051.1"/>
</dbReference>
<dbReference type="PROSITE" id="PS51257">
    <property type="entry name" value="PROKAR_LIPOPROTEIN"/>
    <property type="match status" value="1"/>
</dbReference>
<evidence type="ECO:0008006" key="3">
    <source>
        <dbReference type="Google" id="ProtNLM"/>
    </source>
</evidence>
<reference evidence="1 2" key="1">
    <citation type="journal article" date="2023" name="Microbiol. Resour. Announc.">
        <title>Complete Genome Sequence of Imperialibacter roseus strain P4T.</title>
        <authorList>
            <person name="Tizabi D.R."/>
            <person name="Bachvaroff T."/>
            <person name="Hill R.T."/>
        </authorList>
    </citation>
    <scope>NUCLEOTIDE SEQUENCE [LARGE SCALE GENOMIC DNA]</scope>
    <source>
        <strain evidence="1 2">P4T</strain>
    </source>
</reference>